<sequence>MAAAVLELGQAAAEIAAIADGIATTGKFVKDELSSAYDLVTSSYRKIFPKETYDNTVNKIFAYSQTWLWYEDAMLVLNKMMSLPFTSYSDVMTIYAVYGLLYNGNAHLMFSPVFPQDRAAVCFSMDDDIIAVLLDIASALSIKRKNSFEDITMAKARYHAALQKLFAWMNERKRVVFDKARFELEFNLN</sequence>
<dbReference type="GO" id="GO:0019028">
    <property type="term" value="C:viral capsid"/>
    <property type="evidence" value="ECO:0007669"/>
    <property type="project" value="InterPro"/>
</dbReference>
<evidence type="ECO:0000313" key="1">
    <source>
        <dbReference type="EMBL" id="WZI33541.1"/>
    </source>
</evidence>
<protein>
    <submittedName>
        <fullName evidence="1">Uncharacterized protein</fullName>
    </submittedName>
</protein>
<dbReference type="InterPro" id="IPR001337">
    <property type="entry name" value="TMV-like_coat"/>
</dbReference>
<name>A0AB38ZKC5_9VIRU</name>
<reference evidence="1" key="1">
    <citation type="journal article" date="2024" name="NPJ Biofilms Microbiomes">
        <title>Decoding the RNA viromes in shrew lungs along the eastern coast of China.</title>
        <authorList>
            <person name="Zhang J.T."/>
            <person name="Hu Z.Y."/>
            <person name="Tang F."/>
            <person name="Liu Y.T."/>
            <person name="Tan W.L."/>
            <person name="Ma X.F."/>
            <person name="Zhang Y.F."/>
            <person name="Si G.Q."/>
            <person name="Zhang L."/>
            <person name="Zhang M.Q."/>
            <person name="Peng C."/>
            <person name="Fu B.K."/>
            <person name="Fang L.Q."/>
            <person name="Zhang X.A."/>
            <person name="Liu W."/>
        </authorList>
    </citation>
    <scope>NUCLEOTIDE SEQUENCE</scope>
    <source>
        <strain evidence="1">Ribo_7</strain>
    </source>
</reference>
<reference evidence="1" key="2">
    <citation type="submission" date="2024-01" db="EMBL/GenBank/DDBJ databases">
        <authorList>
            <person name="Zhang X.-A."/>
            <person name="Zhang J.-T."/>
            <person name="Hu Z.-Y."/>
            <person name="Liu W."/>
        </authorList>
    </citation>
    <scope>NUCLEOTIDE SEQUENCE</scope>
    <source>
        <strain evidence="1">Ribo_7</strain>
    </source>
</reference>
<dbReference type="Pfam" id="PF00721">
    <property type="entry name" value="TMV_coat"/>
    <property type="match status" value="1"/>
</dbReference>
<dbReference type="GO" id="GO:0005198">
    <property type="term" value="F:structural molecule activity"/>
    <property type="evidence" value="ECO:0007669"/>
    <property type="project" value="InterPro"/>
</dbReference>
<accession>A0AB38ZKC5</accession>
<organism evidence="1">
    <name type="scientific">Suncus murinus ribovirus 2</name>
    <dbReference type="NCBI Taxonomy" id="3139576"/>
    <lineage>
        <taxon>Viruses</taxon>
        <taxon>Riboviria</taxon>
    </lineage>
</organism>
<proteinExistence type="predicted"/>
<dbReference type="EMBL" id="PP272774">
    <property type="protein sequence ID" value="WZI33541.1"/>
    <property type="molecule type" value="Viral_cRNA"/>
</dbReference>